<evidence type="ECO:0000313" key="8">
    <source>
        <dbReference type="EMBL" id="KRG44270.1"/>
    </source>
</evidence>
<dbReference type="Gene3D" id="3.40.640.10">
    <property type="entry name" value="Type I PLP-dependent aspartate aminotransferase-like (Major domain)"/>
    <property type="match status" value="1"/>
</dbReference>
<dbReference type="EMBL" id="LLXS01000008">
    <property type="protein sequence ID" value="KRG44270.1"/>
    <property type="molecule type" value="Genomic_DNA"/>
</dbReference>
<dbReference type="Proteomes" id="UP000050836">
    <property type="component" value="Unassembled WGS sequence"/>
</dbReference>
<sequence length="400" mass="43900">MTAMKTSDPTPSGYSRRSHEIAPFHVMSLLARANALEQAGHDVIHLEIGEPDFTTAAPVIAAGQAALAAGHTRYTAARGLPALRQAIAGFYHDRYRLDIDPERILITPGGSGALLLASSLLVDPGRHWLLADPGYPCNRHFLRLVEGAAQLVPAGPATGYQLTPELIDAHWNRDSVGALLASPANPTGTTLDKAQLAALAGAVKARGGHLVVDEIYHGLTYGFDAPSVLEVDDGAFVLNSFSKYFGMTGWRLGWLVAPPQAVPELEKLAQNLYISAPSMAQHAALACFQPETIALFEQRREQFRQRRDYLLPALRELGFRIDVEPQGAFYLYCDVSAFTDDAQAFCAHFLETEHVAFTPGLDFGQHRAHQHVRIAYTQDVPRLQQAVERIGRGLRRWQQR</sequence>
<accession>A0A0R0ARE7</accession>
<keyword evidence="5" id="KW-0663">Pyridoxal phosphate</keyword>
<comment type="caution">
    <text evidence="8">The sequence shown here is derived from an EMBL/GenBank/DDBJ whole genome shotgun (WGS) entry which is preliminary data.</text>
</comment>
<dbReference type="InterPro" id="IPR004838">
    <property type="entry name" value="NHTrfase_class1_PyrdxlP-BS"/>
</dbReference>
<comment type="cofactor">
    <cofactor evidence="1 6">
        <name>pyridoxal 5'-phosphate</name>
        <dbReference type="ChEBI" id="CHEBI:597326"/>
    </cofactor>
</comment>
<feature type="domain" description="Aminotransferase class I/classII large" evidence="7">
    <location>
        <begin position="42"/>
        <end position="390"/>
    </location>
</feature>
<dbReference type="GO" id="GO:0030170">
    <property type="term" value="F:pyridoxal phosphate binding"/>
    <property type="evidence" value="ECO:0007669"/>
    <property type="project" value="InterPro"/>
</dbReference>
<dbReference type="InterPro" id="IPR015421">
    <property type="entry name" value="PyrdxlP-dep_Trfase_major"/>
</dbReference>
<dbReference type="PANTHER" id="PTHR46383:SF2">
    <property type="entry name" value="AMINOTRANSFERASE"/>
    <property type="match status" value="1"/>
</dbReference>
<dbReference type="InterPro" id="IPR015424">
    <property type="entry name" value="PyrdxlP-dep_Trfase"/>
</dbReference>
<keyword evidence="4 6" id="KW-0808">Transferase</keyword>
<reference evidence="8 9" key="1">
    <citation type="submission" date="2015-10" db="EMBL/GenBank/DDBJ databases">
        <title>Genome sequencing and analysis of members of genus Stenotrophomonas.</title>
        <authorList>
            <person name="Patil P.P."/>
            <person name="Midha S."/>
            <person name="Patil P.B."/>
        </authorList>
    </citation>
    <scope>NUCLEOTIDE SEQUENCE [LARGE SCALE GENOMIC DNA]</scope>
    <source>
        <strain evidence="8 9">JCM 9942</strain>
    </source>
</reference>
<keyword evidence="3 6" id="KW-0032">Aminotransferase</keyword>
<dbReference type="NCBIfam" id="NF006514">
    <property type="entry name" value="PRK08960.1"/>
    <property type="match status" value="1"/>
</dbReference>
<dbReference type="InterPro" id="IPR050596">
    <property type="entry name" value="AspAT/PAT-like"/>
</dbReference>
<dbReference type="PANTHER" id="PTHR46383">
    <property type="entry name" value="ASPARTATE AMINOTRANSFERASE"/>
    <property type="match status" value="1"/>
</dbReference>
<evidence type="ECO:0000256" key="2">
    <source>
        <dbReference type="ARBA" id="ARBA00007441"/>
    </source>
</evidence>
<evidence type="ECO:0000256" key="3">
    <source>
        <dbReference type="ARBA" id="ARBA00022576"/>
    </source>
</evidence>
<gene>
    <name evidence="8" type="ORF">ARC78_05635</name>
</gene>
<organism evidence="8 9">
    <name type="scientific">Stenotrophomonas pictorum JCM 9942</name>
    <dbReference type="NCBI Taxonomy" id="1236960"/>
    <lineage>
        <taxon>Bacteria</taxon>
        <taxon>Pseudomonadati</taxon>
        <taxon>Pseudomonadota</taxon>
        <taxon>Gammaproteobacteria</taxon>
        <taxon>Lysobacterales</taxon>
        <taxon>Lysobacteraceae</taxon>
        <taxon>Stenotrophomonas</taxon>
    </lineage>
</organism>
<evidence type="ECO:0000259" key="7">
    <source>
        <dbReference type="Pfam" id="PF00155"/>
    </source>
</evidence>
<keyword evidence="9" id="KW-1185">Reference proteome</keyword>
<evidence type="ECO:0000256" key="4">
    <source>
        <dbReference type="ARBA" id="ARBA00022679"/>
    </source>
</evidence>
<dbReference type="GO" id="GO:0006520">
    <property type="term" value="P:amino acid metabolic process"/>
    <property type="evidence" value="ECO:0007669"/>
    <property type="project" value="InterPro"/>
</dbReference>
<evidence type="ECO:0000256" key="1">
    <source>
        <dbReference type="ARBA" id="ARBA00001933"/>
    </source>
</evidence>
<evidence type="ECO:0000313" key="9">
    <source>
        <dbReference type="Proteomes" id="UP000050836"/>
    </source>
</evidence>
<dbReference type="Pfam" id="PF00155">
    <property type="entry name" value="Aminotran_1_2"/>
    <property type="match status" value="1"/>
</dbReference>
<dbReference type="SUPFAM" id="SSF53383">
    <property type="entry name" value="PLP-dependent transferases"/>
    <property type="match status" value="1"/>
</dbReference>
<protein>
    <recommendedName>
        <fullName evidence="6">Aminotransferase</fullName>
        <ecNumber evidence="6">2.6.1.-</ecNumber>
    </recommendedName>
</protein>
<evidence type="ECO:0000256" key="5">
    <source>
        <dbReference type="ARBA" id="ARBA00022898"/>
    </source>
</evidence>
<dbReference type="PROSITE" id="PS00105">
    <property type="entry name" value="AA_TRANSFER_CLASS_1"/>
    <property type="match status" value="1"/>
</dbReference>
<proteinExistence type="inferred from homology"/>
<dbReference type="GO" id="GO:0008483">
    <property type="term" value="F:transaminase activity"/>
    <property type="evidence" value="ECO:0007669"/>
    <property type="project" value="UniProtKB-KW"/>
</dbReference>
<dbReference type="EC" id="2.6.1.-" evidence="6"/>
<comment type="similarity">
    <text evidence="2 6">Belongs to the class-I pyridoxal-phosphate-dependent aminotransferase family.</text>
</comment>
<dbReference type="InterPro" id="IPR004839">
    <property type="entry name" value="Aminotransferase_I/II_large"/>
</dbReference>
<dbReference type="AlphaFoldDB" id="A0A0R0ARE7"/>
<name>A0A0R0ARE7_9GAMM</name>
<evidence type="ECO:0000256" key="6">
    <source>
        <dbReference type="RuleBase" id="RU000481"/>
    </source>
</evidence>
<dbReference type="CDD" id="cd00609">
    <property type="entry name" value="AAT_like"/>
    <property type="match status" value="1"/>
</dbReference>